<evidence type="ECO:0000313" key="3">
    <source>
        <dbReference type="EMBL" id="PVV03455.1"/>
    </source>
</evidence>
<dbReference type="OrthoDB" id="1705416at2759"/>
<feature type="compositionally biased region" description="Polar residues" evidence="2">
    <location>
        <begin position="301"/>
        <end position="339"/>
    </location>
</feature>
<feature type="compositionally biased region" description="Basic and acidic residues" evidence="2">
    <location>
        <begin position="288"/>
        <end position="299"/>
    </location>
</feature>
<name>A0A2T9ZFV8_9FUNG</name>
<dbReference type="AlphaFoldDB" id="A0A2T9ZFV8"/>
<gene>
    <name evidence="3" type="ORF">BB560_002044</name>
</gene>
<dbReference type="GO" id="GO:0005739">
    <property type="term" value="C:mitochondrion"/>
    <property type="evidence" value="ECO:0007669"/>
    <property type="project" value="UniProtKB-SubCell"/>
</dbReference>
<keyword evidence="1" id="KW-0496">Mitochondrion</keyword>
<comment type="similarity">
    <text evidence="1">Belongs to the AIM24 family.</text>
</comment>
<accession>A0A2T9ZFV8</accession>
<comment type="caution">
    <text evidence="3">The sequence shown here is derived from an EMBL/GenBank/DDBJ whole genome shotgun (WGS) entry which is preliminary data.</text>
</comment>
<dbReference type="Gene3D" id="3.60.160.10">
    <property type="entry name" value="Mitochondrial biogenesis AIM24"/>
    <property type="match status" value="1"/>
</dbReference>
<dbReference type="InterPro" id="IPR016031">
    <property type="entry name" value="Trp_RNA-bd_attenuator-like_dom"/>
</dbReference>
<organism evidence="3 4">
    <name type="scientific">Smittium megazygosporum</name>
    <dbReference type="NCBI Taxonomy" id="133381"/>
    <lineage>
        <taxon>Eukaryota</taxon>
        <taxon>Fungi</taxon>
        <taxon>Fungi incertae sedis</taxon>
        <taxon>Zoopagomycota</taxon>
        <taxon>Kickxellomycotina</taxon>
        <taxon>Harpellomycetes</taxon>
        <taxon>Harpellales</taxon>
        <taxon>Legeriomycetaceae</taxon>
        <taxon>Smittium</taxon>
    </lineage>
</organism>
<proteinExistence type="inferred from homology"/>
<evidence type="ECO:0000256" key="2">
    <source>
        <dbReference type="SAM" id="MobiDB-lite"/>
    </source>
</evidence>
<protein>
    <recommendedName>
        <fullName evidence="1">Altered inheritance of mitochondria protein 24, mitochondrial</fullName>
    </recommendedName>
</protein>
<dbReference type="STRING" id="133381.A0A2T9ZFV8"/>
<dbReference type="Pfam" id="PF01987">
    <property type="entry name" value="AIM24"/>
    <property type="match status" value="1"/>
</dbReference>
<feature type="region of interest" description="Disordered" evidence="2">
    <location>
        <begin position="285"/>
        <end position="343"/>
    </location>
</feature>
<dbReference type="Proteomes" id="UP000245609">
    <property type="component" value="Unassembled WGS sequence"/>
</dbReference>
<dbReference type="EMBL" id="MBFS01000230">
    <property type="protein sequence ID" value="PVV03455.1"/>
    <property type="molecule type" value="Genomic_DNA"/>
</dbReference>
<comment type="subcellular location">
    <subcellularLocation>
        <location evidence="1">Mitochondrion</location>
    </subcellularLocation>
</comment>
<evidence type="ECO:0000313" key="4">
    <source>
        <dbReference type="Proteomes" id="UP000245609"/>
    </source>
</evidence>
<keyword evidence="4" id="KW-1185">Reference proteome</keyword>
<dbReference type="InterPro" id="IPR002838">
    <property type="entry name" value="AIM24"/>
</dbReference>
<evidence type="ECO:0000256" key="1">
    <source>
        <dbReference type="RuleBase" id="RU363045"/>
    </source>
</evidence>
<dbReference type="InterPro" id="IPR036983">
    <property type="entry name" value="AIM24_sf"/>
</dbReference>
<reference evidence="3 4" key="1">
    <citation type="journal article" date="2018" name="MBio">
        <title>Comparative Genomics Reveals the Core Gene Toolbox for the Fungus-Insect Symbiosis.</title>
        <authorList>
            <person name="Wang Y."/>
            <person name="Stata M."/>
            <person name="Wang W."/>
            <person name="Stajich J.E."/>
            <person name="White M.M."/>
            <person name="Moncalvo J.M."/>
        </authorList>
    </citation>
    <scope>NUCLEOTIDE SEQUENCE [LARGE SCALE GENOMIC DNA]</scope>
    <source>
        <strain evidence="3 4">SC-DP-2</strain>
    </source>
</reference>
<dbReference type="SUPFAM" id="SSF51219">
    <property type="entry name" value="TRAP-like"/>
    <property type="match status" value="1"/>
</dbReference>
<sequence length="437" mass="47985">MDILSNPRFFLLSSRNHLKFPLTSPKNLPALNKLAFRQYNISPNKLPDTSKTNYKQNTVVNDIDPYSKPLPSLTSFVSGSKAPPTVEPAFEKVESTKGSLTLARFPSYSKYTFLNGNIAAKSPSLKLVKKYNGFSLLAFLRTLIGSKLTVTELSSNELPGDAVIAPLTPGDIAEIKLNGSTSYYINKNSLLGYSSFVSLNSASIGSSSTLSLGKVFSTLKVSGTGSFLMNSDSGLFKISLEENEQYCVDSDYVICWDSQLQAAPVASHSNTPGWLSSSMSKLFTRKNKTTEPPKTEKTPEIQNLTLESSQTKPIKNSDSNTSNTSAPTDSTVGNTQPIQNKPAADLPVSKWSSQWMASILKQMFFNIYTWIKNMFIKLLNGIYNLFVNLLRRLGLFLKHGINIPKLVVVKGPGDIFLTSSSTNSSLNKLKRTFSSRT</sequence>